<accession>A0AAV5I4K1</accession>
<gene>
    <name evidence="1" type="ORF">SLEP1_g6051</name>
</gene>
<evidence type="ECO:0000313" key="1">
    <source>
        <dbReference type="EMBL" id="GKU92304.1"/>
    </source>
</evidence>
<proteinExistence type="predicted"/>
<name>A0AAV5I4K1_9ROSI</name>
<sequence length="33" mass="3852">MSTRECYLQKSYVGRSSKMMDDMKATLRELHGV</sequence>
<dbReference type="AlphaFoldDB" id="A0AAV5I4K1"/>
<keyword evidence="2" id="KW-1185">Reference proteome</keyword>
<evidence type="ECO:0000313" key="2">
    <source>
        <dbReference type="Proteomes" id="UP001054252"/>
    </source>
</evidence>
<organism evidence="1 2">
    <name type="scientific">Rubroshorea leprosula</name>
    <dbReference type="NCBI Taxonomy" id="152421"/>
    <lineage>
        <taxon>Eukaryota</taxon>
        <taxon>Viridiplantae</taxon>
        <taxon>Streptophyta</taxon>
        <taxon>Embryophyta</taxon>
        <taxon>Tracheophyta</taxon>
        <taxon>Spermatophyta</taxon>
        <taxon>Magnoliopsida</taxon>
        <taxon>eudicotyledons</taxon>
        <taxon>Gunneridae</taxon>
        <taxon>Pentapetalae</taxon>
        <taxon>rosids</taxon>
        <taxon>malvids</taxon>
        <taxon>Malvales</taxon>
        <taxon>Dipterocarpaceae</taxon>
        <taxon>Rubroshorea</taxon>
    </lineage>
</organism>
<reference evidence="1 2" key="1">
    <citation type="journal article" date="2021" name="Commun. Biol.">
        <title>The genome of Shorea leprosula (Dipterocarpaceae) highlights the ecological relevance of drought in aseasonal tropical rainforests.</title>
        <authorList>
            <person name="Ng K.K.S."/>
            <person name="Kobayashi M.J."/>
            <person name="Fawcett J.A."/>
            <person name="Hatakeyama M."/>
            <person name="Paape T."/>
            <person name="Ng C.H."/>
            <person name="Ang C.C."/>
            <person name="Tnah L.H."/>
            <person name="Lee C.T."/>
            <person name="Nishiyama T."/>
            <person name="Sese J."/>
            <person name="O'Brien M.J."/>
            <person name="Copetti D."/>
            <person name="Mohd Noor M.I."/>
            <person name="Ong R.C."/>
            <person name="Putra M."/>
            <person name="Sireger I.Z."/>
            <person name="Indrioko S."/>
            <person name="Kosugi Y."/>
            <person name="Izuno A."/>
            <person name="Isagi Y."/>
            <person name="Lee S.L."/>
            <person name="Shimizu K.K."/>
        </authorList>
    </citation>
    <scope>NUCLEOTIDE SEQUENCE [LARGE SCALE GENOMIC DNA]</scope>
    <source>
        <strain evidence="1">214</strain>
    </source>
</reference>
<dbReference type="Proteomes" id="UP001054252">
    <property type="component" value="Unassembled WGS sequence"/>
</dbReference>
<dbReference type="EMBL" id="BPVZ01000005">
    <property type="protein sequence ID" value="GKU92304.1"/>
    <property type="molecule type" value="Genomic_DNA"/>
</dbReference>
<comment type="caution">
    <text evidence="1">The sequence shown here is derived from an EMBL/GenBank/DDBJ whole genome shotgun (WGS) entry which is preliminary data.</text>
</comment>
<protein>
    <submittedName>
        <fullName evidence="1">Uncharacterized protein</fullName>
    </submittedName>
</protein>